<dbReference type="RefSeq" id="WP_017713647.1">
    <property type="nucleotide sequence ID" value="NZ_KB235941.1"/>
</dbReference>
<dbReference type="AlphaFoldDB" id="A0A0M2PY30"/>
<dbReference type="Pfam" id="PF03745">
    <property type="entry name" value="DUF309"/>
    <property type="match status" value="1"/>
</dbReference>
<organism evidence="1 2">
    <name type="scientific">Prochlorothrix hollandica PCC 9006 = CALU 1027</name>
    <dbReference type="NCBI Taxonomy" id="317619"/>
    <lineage>
        <taxon>Bacteria</taxon>
        <taxon>Bacillati</taxon>
        <taxon>Cyanobacteriota</taxon>
        <taxon>Cyanophyceae</taxon>
        <taxon>Prochlorotrichales</taxon>
        <taxon>Prochlorotrichaceae</taxon>
        <taxon>Prochlorothrix</taxon>
    </lineage>
</organism>
<evidence type="ECO:0008006" key="3">
    <source>
        <dbReference type="Google" id="ProtNLM"/>
    </source>
</evidence>
<dbReference type="STRING" id="317619.GCA_000332315_03449"/>
<dbReference type="Gene3D" id="1.10.3450.10">
    <property type="entry name" value="TTHA0068-like"/>
    <property type="match status" value="1"/>
</dbReference>
<dbReference type="OrthoDB" id="165483at2"/>
<accession>A0A0M2PY30</accession>
<proteinExistence type="predicted"/>
<evidence type="ECO:0000313" key="2">
    <source>
        <dbReference type="Proteomes" id="UP000034681"/>
    </source>
</evidence>
<dbReference type="eggNOG" id="COG1547">
    <property type="taxonomic scope" value="Bacteria"/>
</dbReference>
<dbReference type="InterPro" id="IPR005500">
    <property type="entry name" value="DUF309"/>
</dbReference>
<dbReference type="SUPFAM" id="SSF140663">
    <property type="entry name" value="TTHA0068-like"/>
    <property type="match status" value="1"/>
</dbReference>
<dbReference type="Proteomes" id="UP000034681">
    <property type="component" value="Unassembled WGS sequence"/>
</dbReference>
<dbReference type="PANTHER" id="PTHR34796:SF1">
    <property type="entry name" value="EXPRESSED PROTEIN"/>
    <property type="match status" value="1"/>
</dbReference>
<dbReference type="EMBL" id="AJTX02000002">
    <property type="protein sequence ID" value="KKJ01085.1"/>
    <property type="molecule type" value="Genomic_DNA"/>
</dbReference>
<keyword evidence="2" id="KW-1185">Reference proteome</keyword>
<gene>
    <name evidence="1" type="ORF">PROH_01390</name>
</gene>
<comment type="caution">
    <text evidence="1">The sequence shown here is derived from an EMBL/GenBank/DDBJ whole genome shotgun (WGS) entry which is preliminary data.</text>
</comment>
<dbReference type="InterPro" id="IPR023203">
    <property type="entry name" value="TTHA0068_sf"/>
</dbReference>
<sequence>MNPVPNPSPDTSLPPQFWQGVEQFNHQEFYDCHDTLEALWMEALEPDRTFYQGVLQLAVALYHLGHGNWRGAVTLVGESLGRLSRYQPDYEGVDVAHLQDQSRALLHQLQQQGAAGVQRVAATRSPFAIKPKA</sequence>
<reference evidence="1" key="1">
    <citation type="submission" date="2012-04" db="EMBL/GenBank/DDBJ databases">
        <authorList>
            <person name="Borisov I.G."/>
            <person name="Ivanikova N.V."/>
            <person name="Pinevich A.V."/>
        </authorList>
    </citation>
    <scope>NUCLEOTIDE SEQUENCE</scope>
    <source>
        <strain evidence="1">CALU 1027</strain>
    </source>
</reference>
<protein>
    <recommendedName>
        <fullName evidence="3">DUF309 domain-containing protein</fullName>
    </recommendedName>
</protein>
<name>A0A0M2PY30_PROHO</name>
<evidence type="ECO:0000313" key="1">
    <source>
        <dbReference type="EMBL" id="KKJ01085.1"/>
    </source>
</evidence>
<dbReference type="PANTHER" id="PTHR34796">
    <property type="entry name" value="EXPRESSED PROTEIN"/>
    <property type="match status" value="1"/>
</dbReference>